<evidence type="ECO:0000313" key="2">
    <source>
        <dbReference type="Proteomes" id="UP000326912"/>
    </source>
</evidence>
<organism evidence="1 2">
    <name type="scientific">Dictyobacter vulcani</name>
    <dbReference type="NCBI Taxonomy" id="2607529"/>
    <lineage>
        <taxon>Bacteria</taxon>
        <taxon>Bacillati</taxon>
        <taxon>Chloroflexota</taxon>
        <taxon>Ktedonobacteria</taxon>
        <taxon>Ktedonobacterales</taxon>
        <taxon>Dictyobacteraceae</taxon>
        <taxon>Dictyobacter</taxon>
    </lineage>
</organism>
<protein>
    <submittedName>
        <fullName evidence="1">Uncharacterized protein</fullName>
    </submittedName>
</protein>
<reference evidence="1 2" key="1">
    <citation type="submission" date="2019-10" db="EMBL/GenBank/DDBJ databases">
        <title>Dictyobacter vulcani sp. nov., within the class Ktedonobacteria, isolated from soil of volcanic Mt. Zao.</title>
        <authorList>
            <person name="Zheng Y."/>
            <person name="Wang C.M."/>
            <person name="Sakai Y."/>
            <person name="Abe K."/>
            <person name="Yokota A."/>
            <person name="Yabe S."/>
        </authorList>
    </citation>
    <scope>NUCLEOTIDE SEQUENCE [LARGE SCALE GENOMIC DNA]</scope>
    <source>
        <strain evidence="1 2">W12</strain>
    </source>
</reference>
<dbReference type="Proteomes" id="UP000326912">
    <property type="component" value="Unassembled WGS sequence"/>
</dbReference>
<gene>
    <name evidence="1" type="ORF">KDW_38350</name>
</gene>
<evidence type="ECO:0000313" key="1">
    <source>
        <dbReference type="EMBL" id="GER89673.1"/>
    </source>
</evidence>
<name>A0A5J4KQ01_9CHLR</name>
<accession>A0A5J4KQ01</accession>
<proteinExistence type="predicted"/>
<dbReference type="EMBL" id="BKZW01000002">
    <property type="protein sequence ID" value="GER89673.1"/>
    <property type="molecule type" value="Genomic_DNA"/>
</dbReference>
<keyword evidence="2" id="KW-1185">Reference proteome</keyword>
<comment type="caution">
    <text evidence="1">The sequence shown here is derived from an EMBL/GenBank/DDBJ whole genome shotgun (WGS) entry which is preliminary data.</text>
</comment>
<dbReference type="RefSeq" id="WP_151757533.1">
    <property type="nucleotide sequence ID" value="NZ_BKZW01000002.1"/>
</dbReference>
<dbReference type="AlphaFoldDB" id="A0A5J4KQ01"/>
<sequence>MYHALLRQPIYRSEAVTIVATLAQYIGLELSLEYIDIVVWEEYLILWIIRASSNTHEHISDSYHFVYARNQQHARDLSRKWLEHLPHLPHHSYTACPDGFMIGNIFIPGYIQKEECQVPLE</sequence>